<dbReference type="AlphaFoldDB" id="A0AAD9CQX9"/>
<sequence>MSNNDIFEMDSVCDTEEMDGDMELGMIDEDMVYPEEFLPTYHSIEEGATVNKARLVSLHMLSATVAAHQSKALFVERVWIDSFK</sequence>
<keyword evidence="1" id="KW-0808">Transferase</keyword>
<keyword evidence="2" id="KW-1185">Reference proteome</keyword>
<keyword evidence="1" id="KW-0328">Glycosyltransferase</keyword>
<gene>
    <name evidence="1" type="ORF">KUDE01_008833</name>
</gene>
<evidence type="ECO:0000313" key="1">
    <source>
        <dbReference type="EMBL" id="KAK1906435.1"/>
    </source>
</evidence>
<comment type="caution">
    <text evidence="1">The sequence shown here is derived from an EMBL/GenBank/DDBJ whole genome shotgun (WGS) entry which is preliminary data.</text>
</comment>
<accession>A0AAD9CQX9</accession>
<dbReference type="GO" id="GO:0016757">
    <property type="term" value="F:glycosyltransferase activity"/>
    <property type="evidence" value="ECO:0007669"/>
    <property type="project" value="UniProtKB-KW"/>
</dbReference>
<dbReference type="EMBL" id="JASDAP010000001">
    <property type="protein sequence ID" value="KAK1906435.1"/>
    <property type="molecule type" value="Genomic_DNA"/>
</dbReference>
<name>A0AAD9CQX9_DISEL</name>
<dbReference type="Proteomes" id="UP001228049">
    <property type="component" value="Unassembled WGS sequence"/>
</dbReference>
<protein>
    <submittedName>
        <fullName evidence="1">Anthranilate phosphoribosyltransferase</fullName>
    </submittedName>
</protein>
<organism evidence="1 2">
    <name type="scientific">Dissostichus eleginoides</name>
    <name type="common">Patagonian toothfish</name>
    <name type="synonym">Dissostichus amissus</name>
    <dbReference type="NCBI Taxonomy" id="100907"/>
    <lineage>
        <taxon>Eukaryota</taxon>
        <taxon>Metazoa</taxon>
        <taxon>Chordata</taxon>
        <taxon>Craniata</taxon>
        <taxon>Vertebrata</taxon>
        <taxon>Euteleostomi</taxon>
        <taxon>Actinopterygii</taxon>
        <taxon>Neopterygii</taxon>
        <taxon>Teleostei</taxon>
        <taxon>Neoteleostei</taxon>
        <taxon>Acanthomorphata</taxon>
        <taxon>Eupercaria</taxon>
        <taxon>Perciformes</taxon>
        <taxon>Notothenioidei</taxon>
        <taxon>Nototheniidae</taxon>
        <taxon>Dissostichus</taxon>
    </lineage>
</organism>
<evidence type="ECO:0000313" key="2">
    <source>
        <dbReference type="Proteomes" id="UP001228049"/>
    </source>
</evidence>
<proteinExistence type="predicted"/>
<reference evidence="1" key="1">
    <citation type="submission" date="2023-04" db="EMBL/GenBank/DDBJ databases">
        <title>Chromosome-level genome of Chaenocephalus aceratus.</title>
        <authorList>
            <person name="Park H."/>
        </authorList>
    </citation>
    <scope>NUCLEOTIDE SEQUENCE</scope>
    <source>
        <strain evidence="1">DE</strain>
        <tissue evidence="1">Muscle</tissue>
    </source>
</reference>